<dbReference type="OrthoDB" id="3337916at2759"/>
<keyword evidence="2" id="KW-0732">Signal</keyword>
<comment type="caution">
    <text evidence="4">The sequence shown here is derived from an EMBL/GenBank/DDBJ whole genome shotgun (WGS) entry which is preliminary data.</text>
</comment>
<feature type="chain" id="PRO_5020532256" description="Polysaccharide lyase 14 domain-containing protein" evidence="2">
    <location>
        <begin position="17"/>
        <end position="420"/>
    </location>
</feature>
<evidence type="ECO:0000256" key="2">
    <source>
        <dbReference type="SAM" id="SignalP"/>
    </source>
</evidence>
<dbReference type="InParanoid" id="A0A4Q1BJS5"/>
<sequence length="420" mass="44808">MHALYYLLPLLPLTLANPSNPKARHVTNLNPHTARHLVRSPRVDEAMAATAMLARDGTNSDSHQKRKVSVKGHTGQRMIRRRKRASCVVPPTPSSSSFAAKLAAPVPSTSPRTNSSTSLSVQDVQTSSSITSSTPASTPSTNSTTPSGNTGKMGAVMPLSTKDYWTTSTDSGNAMSFNDALNPLFAGKMPSSTTAPDGSTALVATYPAGIYGLSGSGFNFYTEGIHSNVDVTSANEVLLSYSVFFEDGFDFNKGGKMPGFFGGTSLDSAKTCSGGRQDGRSECFSARLMFRTNGMGEFYNYFPTSATQPTGYCSTPPMSTCNPDYGDSIGRGSFNWTPGQWVTVAQRLKMNDVGQKNGEQELFVNGKSVLSLSNLEIAVEEGTKVYGIMAQTFFGGSGSDWASPKDQSAYFKDWTLAVLS</sequence>
<keyword evidence="5" id="KW-1185">Reference proteome</keyword>
<dbReference type="VEuPathDB" id="FungiDB:TREMEDRAFT_37785"/>
<feature type="region of interest" description="Disordered" evidence="1">
    <location>
        <begin position="54"/>
        <end position="156"/>
    </location>
</feature>
<organism evidence="4 5">
    <name type="scientific">Tremella mesenterica</name>
    <name type="common">Jelly fungus</name>
    <dbReference type="NCBI Taxonomy" id="5217"/>
    <lineage>
        <taxon>Eukaryota</taxon>
        <taxon>Fungi</taxon>
        <taxon>Dikarya</taxon>
        <taxon>Basidiomycota</taxon>
        <taxon>Agaricomycotina</taxon>
        <taxon>Tremellomycetes</taxon>
        <taxon>Tremellales</taxon>
        <taxon>Tremellaceae</taxon>
        <taxon>Tremella</taxon>
    </lineage>
</organism>
<gene>
    <name evidence="4" type="ORF">M231_04777</name>
</gene>
<feature type="compositionally biased region" description="Low complexity" evidence="1">
    <location>
        <begin position="105"/>
        <end position="147"/>
    </location>
</feature>
<feature type="signal peptide" evidence="2">
    <location>
        <begin position="1"/>
        <end position="16"/>
    </location>
</feature>
<dbReference type="EMBL" id="SDIL01000056">
    <property type="protein sequence ID" value="RXK37991.1"/>
    <property type="molecule type" value="Genomic_DNA"/>
</dbReference>
<evidence type="ECO:0000256" key="1">
    <source>
        <dbReference type="SAM" id="MobiDB-lite"/>
    </source>
</evidence>
<evidence type="ECO:0000313" key="4">
    <source>
        <dbReference type="EMBL" id="RXK37991.1"/>
    </source>
</evidence>
<feature type="domain" description="Polysaccharide lyase 14" evidence="3">
    <location>
        <begin position="197"/>
        <end position="413"/>
    </location>
</feature>
<name>A0A4Q1BJS5_TREME</name>
<dbReference type="PANTHER" id="PTHR40124">
    <property type="match status" value="1"/>
</dbReference>
<dbReference type="AlphaFoldDB" id="A0A4Q1BJS5"/>
<protein>
    <recommendedName>
        <fullName evidence="3">Polysaccharide lyase 14 domain-containing protein</fullName>
    </recommendedName>
</protein>
<evidence type="ECO:0000259" key="3">
    <source>
        <dbReference type="Pfam" id="PF21294"/>
    </source>
</evidence>
<proteinExistence type="predicted"/>
<dbReference type="InterPro" id="IPR048958">
    <property type="entry name" value="Polysacc_lyase_14"/>
</dbReference>
<dbReference type="Gene3D" id="2.60.120.200">
    <property type="match status" value="1"/>
</dbReference>
<dbReference type="PANTHER" id="PTHR40124:SF1">
    <property type="entry name" value="DISAGGREGATASE RELATED REPEAT PROTEIN"/>
    <property type="match status" value="1"/>
</dbReference>
<dbReference type="Pfam" id="PF21294">
    <property type="entry name" value="Polysacc_lyase_14"/>
    <property type="match status" value="1"/>
</dbReference>
<evidence type="ECO:0000313" key="5">
    <source>
        <dbReference type="Proteomes" id="UP000289152"/>
    </source>
</evidence>
<dbReference type="Proteomes" id="UP000289152">
    <property type="component" value="Unassembled WGS sequence"/>
</dbReference>
<reference evidence="4 5" key="1">
    <citation type="submission" date="2016-06" db="EMBL/GenBank/DDBJ databases">
        <title>Evolution of pathogenesis and genome organization in the Tremellales.</title>
        <authorList>
            <person name="Cuomo C."/>
            <person name="Litvintseva A."/>
            <person name="Heitman J."/>
            <person name="Chen Y."/>
            <person name="Sun S."/>
            <person name="Springer D."/>
            <person name="Dromer F."/>
            <person name="Young S."/>
            <person name="Zeng Q."/>
            <person name="Chapman S."/>
            <person name="Gujja S."/>
            <person name="Saif S."/>
            <person name="Birren B."/>
        </authorList>
    </citation>
    <scope>NUCLEOTIDE SEQUENCE [LARGE SCALE GENOMIC DNA]</scope>
    <source>
        <strain evidence="4 5">ATCC 28783</strain>
    </source>
</reference>
<accession>A0A4Q1BJS5</accession>